<dbReference type="Proteomes" id="UP000324611">
    <property type="component" value="Unassembled WGS sequence"/>
</dbReference>
<evidence type="ECO:0000259" key="2">
    <source>
        <dbReference type="Pfam" id="PF22256"/>
    </source>
</evidence>
<dbReference type="Pfam" id="PF17128">
    <property type="entry name" value="DUF5107"/>
    <property type="match status" value="1"/>
</dbReference>
<evidence type="ECO:0000259" key="1">
    <source>
        <dbReference type="Pfam" id="PF17128"/>
    </source>
</evidence>
<dbReference type="Pfam" id="PF22256">
    <property type="entry name" value="BDI_1685-like_C"/>
    <property type="match status" value="1"/>
</dbReference>
<dbReference type="RefSeq" id="WP_149841930.1">
    <property type="nucleotide sequence ID" value="NZ_VUOC01000004.1"/>
</dbReference>
<comment type="caution">
    <text evidence="3">The sequence shown here is derived from an EMBL/GenBank/DDBJ whole genome shotgun (WGS) entry which is preliminary data.</text>
</comment>
<dbReference type="InterPro" id="IPR053983">
    <property type="entry name" value="BDI_1685-like_C"/>
</dbReference>
<organism evidence="3 4">
    <name type="scientific">Chitinophaga agrisoli</name>
    <dbReference type="NCBI Taxonomy" id="2607653"/>
    <lineage>
        <taxon>Bacteria</taxon>
        <taxon>Pseudomonadati</taxon>
        <taxon>Bacteroidota</taxon>
        <taxon>Chitinophagia</taxon>
        <taxon>Chitinophagales</taxon>
        <taxon>Chitinophagaceae</taxon>
        <taxon>Chitinophaga</taxon>
    </lineage>
</organism>
<reference evidence="3 4" key="1">
    <citation type="submission" date="2019-09" db="EMBL/GenBank/DDBJ databases">
        <title>Chitinophaga ginsengihumi sp. nov., isolated from soil of ginseng rhizosphere.</title>
        <authorList>
            <person name="Lee J."/>
        </authorList>
    </citation>
    <scope>NUCLEOTIDE SEQUENCE [LARGE SCALE GENOMIC DNA]</scope>
    <source>
        <strain evidence="3 4">BN140078</strain>
    </source>
</reference>
<dbReference type="EMBL" id="VUOC01000004">
    <property type="protein sequence ID" value="KAA2240752.1"/>
    <property type="molecule type" value="Genomic_DNA"/>
</dbReference>
<sequence length="591" mass="66463">MGGTAAVTGATAPAPGKLQYREYDDYWLTHVLTPAGPIPTALDPNGVYPYQSYAETSNRPVLKKYRFIVLENSQVRVTICPDLGGKVVSMVHVPSGKEVLYKPDVVRYTRILPRFYFVAGGIEVSFPISHSPSQNERVQYRIDRTANRIYVTCGERELRFGMQWSVEYSLGDDDQYLTERVKFHNPGRQAYPWMSWSNAAIPSAADTKYDFPKGSVLSHASVLDTINWETQGPKTENDIHEMTGYFWRTKDVNAFGAYTPSFGTGLYHIADDKIAPGIKLWSYGRGADSAWATLSTARHQTYIELQGGPIGDQATKLQLEPNATRSHTEYWIPAAKELDIYSLPLPHAELRPVTAIPLFSWAREKDVAVWTRLQAAYKARTTPPQPPGIEEERWAPSGMEDLDGAFKWAIAQTSGDVAALWRCYYGAWLAGRDQHDAAITILEQSSSGLGKVLLARLLKLKGDVPGAKKAFDGIRENWLLLHPQVVVERDKVLRALGKETLAERAQWLAAVDALPDEWVIERKIQLLIDQGQYQQAKTLLLATHFQQVHQTYTRTGLWVQLCRQLGMDSTQVPAQLGEDRLARFGAYREYE</sequence>
<proteinExistence type="predicted"/>
<gene>
    <name evidence="3" type="ORF">F0L74_31950</name>
</gene>
<feature type="domain" description="DUF5107" evidence="1">
    <location>
        <begin position="43"/>
        <end position="333"/>
    </location>
</feature>
<dbReference type="AlphaFoldDB" id="A0A5B2VR90"/>
<reference evidence="3 4" key="2">
    <citation type="submission" date="2019-09" db="EMBL/GenBank/DDBJ databases">
        <authorList>
            <person name="Jin C."/>
        </authorList>
    </citation>
    <scope>NUCLEOTIDE SEQUENCE [LARGE SCALE GENOMIC DNA]</scope>
    <source>
        <strain evidence="3 4">BN140078</strain>
    </source>
</reference>
<feature type="domain" description="BDI-1685-like C-terminal" evidence="2">
    <location>
        <begin position="370"/>
        <end position="561"/>
    </location>
</feature>
<keyword evidence="4" id="KW-1185">Reference proteome</keyword>
<dbReference type="InterPro" id="IPR033396">
    <property type="entry name" value="DUF5107"/>
</dbReference>
<name>A0A5B2VR90_9BACT</name>
<accession>A0A5B2VR90</accession>
<evidence type="ECO:0000313" key="3">
    <source>
        <dbReference type="EMBL" id="KAA2240752.1"/>
    </source>
</evidence>
<evidence type="ECO:0000313" key="4">
    <source>
        <dbReference type="Proteomes" id="UP000324611"/>
    </source>
</evidence>
<protein>
    <submittedName>
        <fullName evidence="3">DUF5107 domain-containing protein</fullName>
    </submittedName>
</protein>